<protein>
    <submittedName>
        <fullName evidence="1">Uncharacterized protein</fullName>
    </submittedName>
</protein>
<dbReference type="Proteomes" id="UP001057134">
    <property type="component" value="Chromosome"/>
</dbReference>
<name>A0ABY4RQC2_9BACL</name>
<sequence>MRRPILNQQPKVDLKLNAETVSRTTVELNGLALEKRLKQQRSQAYIEAMTRLDAAGAVCDRSKVQELIQSIQNEFGELKPHQFLIGIVAKCYLGAPYEVHTLDMRQEIVQHYKAGQPLPSGMERARGLAMHPSYSFVEVYSDSICAVAAKGYVAFTRGGGNVQ</sequence>
<evidence type="ECO:0000313" key="1">
    <source>
        <dbReference type="EMBL" id="UQZ84711.1"/>
    </source>
</evidence>
<organism evidence="1 2">
    <name type="scientific">Paenibacillus konkukensis</name>
    <dbReference type="NCBI Taxonomy" id="2020716"/>
    <lineage>
        <taxon>Bacteria</taxon>
        <taxon>Bacillati</taxon>
        <taxon>Bacillota</taxon>
        <taxon>Bacilli</taxon>
        <taxon>Bacillales</taxon>
        <taxon>Paenibacillaceae</taxon>
        <taxon>Paenibacillus</taxon>
    </lineage>
</organism>
<reference evidence="1" key="1">
    <citation type="submission" date="2018-02" db="EMBL/GenBank/DDBJ databases">
        <authorList>
            <person name="Kim S.-K."/>
            <person name="Jung H.-I."/>
            <person name="Lee S.-W."/>
        </authorList>
    </citation>
    <scope>NUCLEOTIDE SEQUENCE</scope>
    <source>
        <strain evidence="1">SK3146</strain>
    </source>
</reference>
<accession>A0ABY4RQC2</accession>
<keyword evidence="2" id="KW-1185">Reference proteome</keyword>
<reference evidence="1" key="2">
    <citation type="journal article" date="2021" name="J Anim Sci Technol">
        <title>Complete genome sequence of Paenibacillus konkukensis sp. nov. SK3146 as a potential probiotic strain.</title>
        <authorList>
            <person name="Jung H.I."/>
            <person name="Park S."/>
            <person name="Niu K.M."/>
            <person name="Lee S.W."/>
            <person name="Kothari D."/>
            <person name="Yi K.J."/>
            <person name="Kim S.K."/>
        </authorList>
    </citation>
    <scope>NUCLEOTIDE SEQUENCE</scope>
    <source>
        <strain evidence="1">SK3146</strain>
    </source>
</reference>
<evidence type="ECO:0000313" key="2">
    <source>
        <dbReference type="Proteomes" id="UP001057134"/>
    </source>
</evidence>
<dbReference type="RefSeq" id="WP_249860450.1">
    <property type="nucleotide sequence ID" value="NZ_CP027059.1"/>
</dbReference>
<gene>
    <name evidence="1" type="ORF">SK3146_03966</name>
</gene>
<dbReference type="EMBL" id="CP027059">
    <property type="protein sequence ID" value="UQZ84711.1"/>
    <property type="molecule type" value="Genomic_DNA"/>
</dbReference>
<proteinExistence type="predicted"/>